<keyword evidence="2" id="KW-0808">Transferase</keyword>
<evidence type="ECO:0000313" key="3">
    <source>
        <dbReference type="Proteomes" id="UP000781958"/>
    </source>
</evidence>
<dbReference type="InterPro" id="IPR036890">
    <property type="entry name" value="HATPase_C_sf"/>
</dbReference>
<dbReference type="Gene3D" id="3.30.565.10">
    <property type="entry name" value="Histidine kinase-like ATPase, C-terminal domain"/>
    <property type="match status" value="1"/>
</dbReference>
<dbReference type="Proteomes" id="UP000781958">
    <property type="component" value="Unassembled WGS sequence"/>
</dbReference>
<name>A0ABS4SJF0_9PROT</name>
<dbReference type="PANTHER" id="PTHR43065:SF23">
    <property type="entry name" value="SENSOR HISTIDINE KINASE PDTAS"/>
    <property type="match status" value="1"/>
</dbReference>
<protein>
    <submittedName>
        <fullName evidence="2">Two-component sensor histidine kinase</fullName>
    </submittedName>
</protein>
<gene>
    <name evidence="2" type="ORF">J2851_002471</name>
</gene>
<organism evidence="2 3">
    <name type="scientific">Azospirillum rugosum</name>
    <dbReference type="NCBI Taxonomy" id="416170"/>
    <lineage>
        <taxon>Bacteria</taxon>
        <taxon>Pseudomonadati</taxon>
        <taxon>Pseudomonadota</taxon>
        <taxon>Alphaproteobacteria</taxon>
        <taxon>Rhodospirillales</taxon>
        <taxon>Azospirillaceae</taxon>
        <taxon>Azospirillum</taxon>
    </lineage>
</organism>
<dbReference type="PROSITE" id="PS50109">
    <property type="entry name" value="HIS_KIN"/>
    <property type="match status" value="1"/>
</dbReference>
<keyword evidence="3" id="KW-1185">Reference proteome</keyword>
<keyword evidence="2" id="KW-0418">Kinase</keyword>
<evidence type="ECO:0000259" key="1">
    <source>
        <dbReference type="PROSITE" id="PS50109"/>
    </source>
</evidence>
<dbReference type="SMART" id="SM00387">
    <property type="entry name" value="HATPase_c"/>
    <property type="match status" value="1"/>
</dbReference>
<dbReference type="Pfam" id="PF07568">
    <property type="entry name" value="HisKA_2"/>
    <property type="match status" value="1"/>
</dbReference>
<dbReference type="Gene3D" id="3.30.450.20">
    <property type="entry name" value="PAS domain"/>
    <property type="match status" value="1"/>
</dbReference>
<dbReference type="InterPro" id="IPR003594">
    <property type="entry name" value="HATPase_dom"/>
</dbReference>
<dbReference type="GO" id="GO:0016301">
    <property type="term" value="F:kinase activity"/>
    <property type="evidence" value="ECO:0007669"/>
    <property type="project" value="UniProtKB-KW"/>
</dbReference>
<dbReference type="EMBL" id="JAGINP010000007">
    <property type="protein sequence ID" value="MBP2292693.1"/>
    <property type="molecule type" value="Genomic_DNA"/>
</dbReference>
<dbReference type="InterPro" id="IPR005467">
    <property type="entry name" value="His_kinase_dom"/>
</dbReference>
<comment type="caution">
    <text evidence="2">The sequence shown here is derived from an EMBL/GenBank/DDBJ whole genome shotgun (WGS) entry which is preliminary data.</text>
</comment>
<proteinExistence type="predicted"/>
<dbReference type="SUPFAM" id="SSF55874">
    <property type="entry name" value="ATPase domain of HSP90 chaperone/DNA topoisomerase II/histidine kinase"/>
    <property type="match status" value="1"/>
</dbReference>
<sequence>MRPANGLSQGGLDGNPDLLRDIIENSPAPTAVFEGDGLRCAVANAAMRALGANAGQTEDELLAGLFPSADPEAVRDVARTGQSRHLRVTGVDRRSWDMDVTPLRADGAGGGAGTGRAVMMALRPVVIDSPDSVDQQVREVSHRVKNTLQLVSSLLTLQTLSAKEPEMRRAFQEACARIGTVTQAHQRIHGATRGSLVDFGSYLRDTASEMEANFAAGGANRHVVVAVENAMLPVDSVIPLALIVNELVGNAIKYAYAPGGPGIVEISLLPLPEGGRRLVIGDHGRGLPPGFEVARADTLGMKVARAFAGQLKGKLRAESNDPGTRFIIDLPF</sequence>
<dbReference type="RefSeq" id="WP_307419453.1">
    <property type="nucleotide sequence ID" value="NZ_JAGINP010000007.1"/>
</dbReference>
<dbReference type="InterPro" id="IPR011495">
    <property type="entry name" value="Sig_transdc_His_kin_sub2_dim/P"/>
</dbReference>
<accession>A0ABS4SJF0</accession>
<feature type="domain" description="Histidine kinase" evidence="1">
    <location>
        <begin position="139"/>
        <end position="332"/>
    </location>
</feature>
<evidence type="ECO:0000313" key="2">
    <source>
        <dbReference type="EMBL" id="MBP2292693.1"/>
    </source>
</evidence>
<reference evidence="2 3" key="1">
    <citation type="submission" date="2021-03" db="EMBL/GenBank/DDBJ databases">
        <title>Genomic Encyclopedia of Type Strains, Phase III (KMG-III): the genomes of soil and plant-associated and newly described type strains.</title>
        <authorList>
            <person name="Whitman W."/>
        </authorList>
    </citation>
    <scope>NUCLEOTIDE SEQUENCE [LARGE SCALE GENOMIC DNA]</scope>
    <source>
        <strain evidence="2 3">IMMIB AFH-6</strain>
    </source>
</reference>
<dbReference type="Pfam" id="PF02518">
    <property type="entry name" value="HATPase_c"/>
    <property type="match status" value="1"/>
</dbReference>
<dbReference type="PANTHER" id="PTHR43065">
    <property type="entry name" value="SENSOR HISTIDINE KINASE"/>
    <property type="match status" value="1"/>
</dbReference>